<dbReference type="EMBL" id="JAEKNN010000025">
    <property type="protein sequence ID" value="MBJ7608862.1"/>
    <property type="molecule type" value="Genomic_DNA"/>
</dbReference>
<evidence type="ECO:0000313" key="3">
    <source>
        <dbReference type="EMBL" id="MBJ7608862.1"/>
    </source>
</evidence>
<comment type="caution">
    <text evidence="3">The sequence shown here is derived from an EMBL/GenBank/DDBJ whole genome shotgun (WGS) entry which is preliminary data.</text>
</comment>
<feature type="compositionally biased region" description="Basic and acidic residues" evidence="1">
    <location>
        <begin position="9"/>
        <end position="18"/>
    </location>
</feature>
<organism evidence="3 4">
    <name type="scientific">Candidatus Amunia macphersoniae</name>
    <dbReference type="NCBI Taxonomy" id="3127014"/>
    <lineage>
        <taxon>Bacteria</taxon>
        <taxon>Bacillati</taxon>
        <taxon>Candidatus Dormiibacterota</taxon>
        <taxon>Candidatus Dormibacteria</taxon>
        <taxon>Candidatus Aeolococcales</taxon>
        <taxon>Candidatus Aeolococcaceae</taxon>
        <taxon>Candidatus Amunia</taxon>
    </lineage>
</organism>
<feature type="transmembrane region" description="Helical" evidence="2">
    <location>
        <begin position="29"/>
        <end position="54"/>
    </location>
</feature>
<dbReference type="Proteomes" id="UP000614410">
    <property type="component" value="Unassembled WGS sequence"/>
</dbReference>
<accession>A0A934KJF1</accession>
<evidence type="ECO:0000256" key="2">
    <source>
        <dbReference type="SAM" id="Phobius"/>
    </source>
</evidence>
<keyword evidence="2" id="KW-0472">Membrane</keyword>
<sequence length="59" mass="6202">MAELPRFPNADRDTDTSAEHVSTTGRPRWVAVLGIGLAIALVVLVMVLHVTGVIGPGSH</sequence>
<reference evidence="3 4" key="1">
    <citation type="submission" date="2020-10" db="EMBL/GenBank/DDBJ databases">
        <title>Ca. Dormibacterota MAGs.</title>
        <authorList>
            <person name="Montgomery K."/>
        </authorList>
    </citation>
    <scope>NUCLEOTIDE SEQUENCE [LARGE SCALE GENOMIC DNA]</scope>
    <source>
        <strain evidence="3">Mitchell_Peninsula_5</strain>
    </source>
</reference>
<proteinExistence type="predicted"/>
<gene>
    <name evidence="3" type="ORF">JF887_05460</name>
</gene>
<evidence type="ECO:0000256" key="1">
    <source>
        <dbReference type="SAM" id="MobiDB-lite"/>
    </source>
</evidence>
<keyword evidence="2" id="KW-0812">Transmembrane</keyword>
<name>A0A934KJF1_9BACT</name>
<feature type="region of interest" description="Disordered" evidence="1">
    <location>
        <begin position="1"/>
        <end position="23"/>
    </location>
</feature>
<evidence type="ECO:0000313" key="4">
    <source>
        <dbReference type="Proteomes" id="UP000614410"/>
    </source>
</evidence>
<protein>
    <submittedName>
        <fullName evidence="3">Uncharacterized protein</fullName>
    </submittedName>
</protein>
<keyword evidence="2" id="KW-1133">Transmembrane helix</keyword>
<dbReference type="AlphaFoldDB" id="A0A934KJF1"/>